<organism evidence="2 3">
    <name type="scientific">Natrinema gari JCM 14663</name>
    <dbReference type="NCBI Taxonomy" id="1230459"/>
    <lineage>
        <taxon>Archaea</taxon>
        <taxon>Methanobacteriati</taxon>
        <taxon>Methanobacteriota</taxon>
        <taxon>Stenosarchaea group</taxon>
        <taxon>Halobacteria</taxon>
        <taxon>Halobacteriales</taxon>
        <taxon>Natrialbaceae</taxon>
        <taxon>Natrinema</taxon>
    </lineage>
</organism>
<evidence type="ECO:0000313" key="2">
    <source>
        <dbReference type="EMBL" id="ELY78887.1"/>
    </source>
</evidence>
<sequence length="64" mass="6929">MFDTRGELEIETLLKLVLGLVAVLLVLEIIGAVINGLTSLLGPFALVVQFVIAVLIGLWLLDRL</sequence>
<protein>
    <submittedName>
        <fullName evidence="2">Uncharacterized protein</fullName>
    </submittedName>
</protein>
<dbReference type="GeneID" id="13352529"/>
<dbReference type="AlphaFoldDB" id="L9YZH3"/>
<reference evidence="2 3" key="1">
    <citation type="journal article" date="2014" name="PLoS Genet.">
        <title>Phylogenetically driven sequencing of extremely halophilic archaea reveals strategies for static and dynamic osmo-response.</title>
        <authorList>
            <person name="Becker E.A."/>
            <person name="Seitzer P.M."/>
            <person name="Tritt A."/>
            <person name="Larsen D."/>
            <person name="Krusor M."/>
            <person name="Yao A.I."/>
            <person name="Wu D."/>
            <person name="Madern D."/>
            <person name="Eisen J.A."/>
            <person name="Darling A.E."/>
            <person name="Facciotti M.T."/>
        </authorList>
    </citation>
    <scope>NUCLEOTIDE SEQUENCE [LARGE SCALE GENOMIC DNA]</scope>
    <source>
        <strain evidence="2 3">JCM 14663</strain>
    </source>
</reference>
<keyword evidence="3" id="KW-1185">Reference proteome</keyword>
<dbReference type="InterPro" id="IPR055976">
    <property type="entry name" value="DUF7554"/>
</dbReference>
<keyword evidence="1" id="KW-1133">Transmembrane helix</keyword>
<feature type="transmembrane region" description="Helical" evidence="1">
    <location>
        <begin position="40"/>
        <end position="61"/>
    </location>
</feature>
<accession>L9YZH3</accession>
<keyword evidence="1" id="KW-0812">Transmembrane</keyword>
<dbReference type="Proteomes" id="UP000011592">
    <property type="component" value="Unassembled WGS sequence"/>
</dbReference>
<dbReference type="PATRIC" id="fig|1230459.4.peg.2524"/>
<feature type="transmembrane region" description="Helical" evidence="1">
    <location>
        <begin position="12"/>
        <end position="34"/>
    </location>
</feature>
<dbReference type="EMBL" id="AOIJ01000053">
    <property type="protein sequence ID" value="ELY78887.1"/>
    <property type="molecule type" value="Genomic_DNA"/>
</dbReference>
<dbReference type="Pfam" id="PF24431">
    <property type="entry name" value="DUF7554"/>
    <property type="match status" value="1"/>
</dbReference>
<evidence type="ECO:0000313" key="3">
    <source>
        <dbReference type="Proteomes" id="UP000011592"/>
    </source>
</evidence>
<proteinExistence type="predicted"/>
<gene>
    <name evidence="2" type="ORF">C486_12653</name>
</gene>
<dbReference type="RefSeq" id="WP_008456489.1">
    <property type="nucleotide sequence ID" value="NZ_AOIJ01000053.1"/>
</dbReference>
<comment type="caution">
    <text evidence="2">The sequence shown here is derived from an EMBL/GenBank/DDBJ whole genome shotgun (WGS) entry which is preliminary data.</text>
</comment>
<name>L9YZH3_9EURY</name>
<evidence type="ECO:0000256" key="1">
    <source>
        <dbReference type="SAM" id="Phobius"/>
    </source>
</evidence>
<keyword evidence="1" id="KW-0472">Membrane</keyword>